<dbReference type="SFLD" id="SFLDG01019">
    <property type="entry name" value="Terpene_Cyclase_Like_1_C_Termi"/>
    <property type="match status" value="1"/>
</dbReference>
<evidence type="ECO:0000259" key="6">
    <source>
        <dbReference type="Pfam" id="PF01397"/>
    </source>
</evidence>
<reference evidence="9" key="1">
    <citation type="journal article" date="2007" name="Nature">
        <title>The grapevine genome sequence suggests ancestral hexaploidization in major angiosperm phyla.</title>
        <authorList>
            <consortium name="The French-Italian Public Consortium for Grapevine Genome Characterization."/>
            <person name="Jaillon O."/>
            <person name="Aury J.-M."/>
            <person name="Noel B."/>
            <person name="Policriti A."/>
            <person name="Clepet C."/>
            <person name="Casagrande A."/>
            <person name="Choisne N."/>
            <person name="Aubourg S."/>
            <person name="Vitulo N."/>
            <person name="Jubin C."/>
            <person name="Vezzi A."/>
            <person name="Legeai F."/>
            <person name="Hugueney P."/>
            <person name="Dasilva C."/>
            <person name="Horner D."/>
            <person name="Mica E."/>
            <person name="Jublot D."/>
            <person name="Poulain J."/>
            <person name="Bruyere C."/>
            <person name="Billault A."/>
            <person name="Segurens B."/>
            <person name="Gouyvenoux M."/>
            <person name="Ugarte E."/>
            <person name="Cattonaro F."/>
            <person name="Anthouard V."/>
            <person name="Vico V."/>
            <person name="Del Fabbro C."/>
            <person name="Alaux M."/>
            <person name="Di Gaspero G."/>
            <person name="Dumas V."/>
            <person name="Felice N."/>
            <person name="Paillard S."/>
            <person name="Juman I."/>
            <person name="Moroldo M."/>
            <person name="Scalabrin S."/>
            <person name="Canaguier A."/>
            <person name="Le Clainche I."/>
            <person name="Malacrida G."/>
            <person name="Durand E."/>
            <person name="Pesole G."/>
            <person name="Laucou V."/>
            <person name="Chatelet P."/>
            <person name="Merdinoglu D."/>
            <person name="Delledonne M."/>
            <person name="Pezzotti M."/>
            <person name="Lecharny A."/>
            <person name="Scarpelli C."/>
            <person name="Artiguenave F."/>
            <person name="Pe M.E."/>
            <person name="Valle G."/>
            <person name="Morgante M."/>
            <person name="Caboche M."/>
            <person name="Adam-Blondon A.-F."/>
            <person name="Weissenbach J."/>
            <person name="Quetier F."/>
            <person name="Wincker P."/>
        </authorList>
    </citation>
    <scope>NUCLEOTIDE SEQUENCE [LARGE SCALE GENOMIC DNA]</scope>
    <source>
        <strain evidence="9">cv. Pinot noir / PN40024</strain>
    </source>
</reference>
<evidence type="ECO:0000259" key="7">
    <source>
        <dbReference type="Pfam" id="PF03936"/>
    </source>
</evidence>
<dbReference type="SUPFAM" id="SSF48239">
    <property type="entry name" value="Terpenoid cyclases/Protein prenyltransferases"/>
    <property type="match status" value="2"/>
</dbReference>
<dbReference type="PaxDb" id="29760-VIT_19s0085g00830.t01"/>
<comment type="cofactor">
    <cofactor evidence="1">
        <name>Mg(2+)</name>
        <dbReference type="ChEBI" id="CHEBI:18420"/>
    </cofactor>
</comment>
<dbReference type="AlphaFoldDB" id="D7T123"/>
<dbReference type="SFLD" id="SFLDG01014">
    <property type="entry name" value="Terpene_Cyclase_Like_1_N-term"/>
    <property type="match status" value="1"/>
</dbReference>
<sequence>MVCGICHFPSAPEDCEIFLSAILFCTLGKTTAMALYSSNSLLLLLHHKPKSSCVTAPISASLSPGLKTWTEGNHVGLGFEGTKERIKKMFDKVELSVSSYDTAWVAMVPSPYSSQAPYFPECVNWLLENQSHDGSWGLPHPHPMLVKDALSSTLASVLALKRWGVGEEQRNKGLWFIASNFASVSDEKQHSPIGFDIIFPGMIEYAKELDLNLPLGQRDVDAMLQKRDLELKGSLGSNTKSREAYLAYISEGMGRLQDWEMVMKYQMKNGSLLNSPSATAAALSHLQNAGCLNYLRSLLEKFGNAVPTVYPLDLYARLCLVDNLERLGIDRYFRMEIRSVLDETYRCWLQREEEIFADRATCAIAFRILRLNGYDISSVPLAQFAEDDQYFKFGQDFKDLGAALELFRASEMIIHPDEVVLEKQNSWSSHFLRQGLSNSSIHADRLNKYIAQEVEDALRFPYYANLDRIANRRSIEHYNVDDTRILKTAYRSSHVCNKDFLKLAVEDFNFCQSIHQNELKQLERWIIENRLDKLKFARQKLAYCYFSAAATIFSPEQSDARLSWAKNSVLTTVVDDFFDIGGSEEELLNLIQLVEKWDIDVAVDCCSEQVEIVFSALHSTISEIGVKASAWQARNVTSHIIDIWLKLLRSMLQEAQWVSNKSAPTMDEYMTNAYVSFALGPIVLPALYFVGPKLSEEVVEGPECHKLYKLMSTCGRLLNDIHSFKRESKEGKANALALHMIHGNGVTTEEQAIREMKGLVKSQRRELQRLVLQEKGSTVPRICKDLFWKMSKVLHTFYEKDDGFTSHDMLRAVKSVIYEPVLLAEF</sequence>
<dbReference type="Gene3D" id="1.50.10.130">
    <property type="entry name" value="Terpene synthase, N-terminal domain"/>
    <property type="match status" value="1"/>
</dbReference>
<dbReference type="SUPFAM" id="SSF48576">
    <property type="entry name" value="Terpenoid synthases"/>
    <property type="match status" value="1"/>
</dbReference>
<dbReference type="Pfam" id="PF03936">
    <property type="entry name" value="Terpene_synth_C"/>
    <property type="match status" value="1"/>
</dbReference>
<dbReference type="InterPro" id="IPR044814">
    <property type="entry name" value="Terpene_cyclase_plant_C1"/>
</dbReference>
<dbReference type="CDD" id="cd00684">
    <property type="entry name" value="Terpene_cyclase_plant_C1"/>
    <property type="match status" value="1"/>
</dbReference>
<evidence type="ECO:0000313" key="8">
    <source>
        <dbReference type="EMBL" id="CBI24150.3"/>
    </source>
</evidence>
<dbReference type="InParanoid" id="D7T123"/>
<dbReference type="InterPro" id="IPR008949">
    <property type="entry name" value="Isoprenoid_synthase_dom_sf"/>
</dbReference>
<dbReference type="GO" id="GO:0010333">
    <property type="term" value="F:terpene synthase activity"/>
    <property type="evidence" value="ECO:0000318"/>
    <property type="project" value="GO_Central"/>
</dbReference>
<feature type="domain" description="Terpene synthase N-terminal" evidence="6">
    <location>
        <begin position="258"/>
        <end position="458"/>
    </location>
</feature>
<dbReference type="FunCoup" id="D7T123">
    <property type="interactions" value="288"/>
</dbReference>
<keyword evidence="9" id="KW-1185">Reference proteome</keyword>
<evidence type="ECO:0000256" key="5">
    <source>
        <dbReference type="ARBA" id="ARBA00066670"/>
    </source>
</evidence>
<dbReference type="SMR" id="D7T123"/>
<dbReference type="Proteomes" id="UP000009183">
    <property type="component" value="Chromosome 19"/>
</dbReference>
<protein>
    <recommendedName>
        <fullName evidence="5">ent-kaurene synthase</fullName>
        <ecNumber evidence="5">4.2.3.19</ecNumber>
    </recommendedName>
</protein>
<dbReference type="eggNOG" id="ENOG502QVGX">
    <property type="taxonomic scope" value="Eukaryota"/>
</dbReference>
<dbReference type="OMA" id="DEYMTNG"/>
<dbReference type="HOGENOM" id="CLU_003125_2_0_1"/>
<dbReference type="InterPro" id="IPR034741">
    <property type="entry name" value="Terpene_cyclase-like_1_C"/>
</dbReference>
<dbReference type="Pfam" id="PF01397">
    <property type="entry name" value="Terpene_synth"/>
    <property type="match status" value="1"/>
</dbReference>
<dbReference type="GO" id="GO:0000287">
    <property type="term" value="F:magnesium ion binding"/>
    <property type="evidence" value="ECO:0000318"/>
    <property type="project" value="GO_Central"/>
</dbReference>
<organism evidence="8 9">
    <name type="scientific">Vitis vinifera</name>
    <name type="common">Grape</name>
    <dbReference type="NCBI Taxonomy" id="29760"/>
    <lineage>
        <taxon>Eukaryota</taxon>
        <taxon>Viridiplantae</taxon>
        <taxon>Streptophyta</taxon>
        <taxon>Embryophyta</taxon>
        <taxon>Tracheophyta</taxon>
        <taxon>Spermatophyta</taxon>
        <taxon>Magnoliopsida</taxon>
        <taxon>eudicotyledons</taxon>
        <taxon>Gunneridae</taxon>
        <taxon>Pentapetalae</taxon>
        <taxon>rosids</taxon>
        <taxon>Vitales</taxon>
        <taxon>Vitaceae</taxon>
        <taxon>Viteae</taxon>
        <taxon>Vitis</taxon>
    </lineage>
</organism>
<name>D7T123_VITVI</name>
<dbReference type="EC" id="4.2.3.19" evidence="5"/>
<keyword evidence="2" id="KW-0479">Metal-binding</keyword>
<dbReference type="OrthoDB" id="2343925at2759"/>
<dbReference type="FunFam" id="1.10.600.10:FF:000005">
    <property type="entry name" value="Ent-kaur-16-ene synthase, chloroplastic"/>
    <property type="match status" value="1"/>
</dbReference>
<dbReference type="KEGG" id="vvi:100267397"/>
<dbReference type="PANTHER" id="PTHR31739:SF3">
    <property type="entry name" value="ENT-KAUR-16-ENE SYNTHASE, CHLOROPLASTIC"/>
    <property type="match status" value="1"/>
</dbReference>
<dbReference type="GO" id="GO:0009899">
    <property type="term" value="F:ent-kaurene synthase activity"/>
    <property type="evidence" value="ECO:0007669"/>
    <property type="project" value="UniProtKB-EC"/>
</dbReference>
<dbReference type="GO" id="GO:0009507">
    <property type="term" value="C:chloroplast"/>
    <property type="evidence" value="ECO:0000318"/>
    <property type="project" value="GO_Central"/>
</dbReference>
<evidence type="ECO:0000256" key="1">
    <source>
        <dbReference type="ARBA" id="ARBA00001946"/>
    </source>
</evidence>
<dbReference type="STRING" id="29760.D7T123"/>
<dbReference type="Gene3D" id="1.50.10.160">
    <property type="match status" value="1"/>
</dbReference>
<proteinExistence type="predicted"/>
<dbReference type="SFLD" id="SFLDS00005">
    <property type="entry name" value="Isoprenoid_Synthase_Type_I"/>
    <property type="match status" value="1"/>
</dbReference>
<accession>D7T123</accession>
<dbReference type="PANTHER" id="PTHR31739">
    <property type="entry name" value="ENT-COPALYL DIPHOSPHATE SYNTHASE, CHLOROPLASTIC"/>
    <property type="match status" value="1"/>
</dbReference>
<evidence type="ECO:0000256" key="2">
    <source>
        <dbReference type="ARBA" id="ARBA00022723"/>
    </source>
</evidence>
<gene>
    <name evidence="8" type="ordered locus">VIT_19s0085g00830</name>
</gene>
<dbReference type="InterPro" id="IPR050148">
    <property type="entry name" value="Terpene_synthase-like"/>
</dbReference>
<dbReference type="InterPro" id="IPR008930">
    <property type="entry name" value="Terpenoid_cyclase/PrenylTrfase"/>
</dbReference>
<keyword evidence="3" id="KW-0460">Magnesium</keyword>
<evidence type="ECO:0000313" key="9">
    <source>
        <dbReference type="Proteomes" id="UP000009183"/>
    </source>
</evidence>
<dbReference type="EMBL" id="FN595503">
    <property type="protein sequence ID" value="CBI24150.3"/>
    <property type="molecule type" value="Genomic_DNA"/>
</dbReference>
<dbReference type="GO" id="GO:0009686">
    <property type="term" value="P:gibberellin biosynthetic process"/>
    <property type="evidence" value="ECO:0000318"/>
    <property type="project" value="GO_Central"/>
</dbReference>
<dbReference type="InterPro" id="IPR001906">
    <property type="entry name" value="Terpene_synth_N"/>
</dbReference>
<feature type="domain" description="Terpene synthase metal-binding" evidence="7">
    <location>
        <begin position="530"/>
        <end position="765"/>
    </location>
</feature>
<dbReference type="InterPro" id="IPR036965">
    <property type="entry name" value="Terpene_synth_N_sf"/>
</dbReference>
<dbReference type="FunFam" id="1.50.10.130:FF:000002">
    <property type="entry name" value="Ent-copalyl diphosphate synthase, chloroplastic"/>
    <property type="match status" value="1"/>
</dbReference>
<keyword evidence="4" id="KW-0456">Lyase</keyword>
<dbReference type="Gene3D" id="1.10.600.10">
    <property type="entry name" value="Farnesyl Diphosphate Synthase"/>
    <property type="match status" value="1"/>
</dbReference>
<evidence type="ECO:0000256" key="4">
    <source>
        <dbReference type="ARBA" id="ARBA00023239"/>
    </source>
</evidence>
<dbReference type="FunFam" id="1.50.10.160:FF:000002">
    <property type="entry name" value="cis-abienol synthase, chloroplastic"/>
    <property type="match status" value="1"/>
</dbReference>
<evidence type="ECO:0000256" key="3">
    <source>
        <dbReference type="ARBA" id="ARBA00022842"/>
    </source>
</evidence>
<dbReference type="InterPro" id="IPR005630">
    <property type="entry name" value="Terpene_synthase_metal-bd"/>
</dbReference>